<dbReference type="InterPro" id="IPR029068">
    <property type="entry name" value="Glyas_Bleomycin-R_OHBP_Dase"/>
</dbReference>
<dbReference type="Proteomes" id="UP000608955">
    <property type="component" value="Unassembled WGS sequence"/>
</dbReference>
<dbReference type="Gene3D" id="3.10.180.10">
    <property type="entry name" value="2,3-Dihydroxybiphenyl 1,2-Dioxygenase, domain 1"/>
    <property type="match status" value="1"/>
</dbReference>
<comment type="caution">
    <text evidence="2">The sequence shown here is derived from an EMBL/GenBank/DDBJ whole genome shotgun (WGS) entry which is preliminary data.</text>
</comment>
<sequence>MARARHTQTGEEHLMRIHLTSVFVDDQAKAEHFYTEVLGFVKKHDVPVGEGARWLTVVSPEDPDGPELLLEPAGHPAVKPYRDALMEDGIPLAQFAVDDVRAEYERLRGLGVHFTQDPLQMGPVTTAVFDDTCGNLIQIATKPQ</sequence>
<protein>
    <recommendedName>
        <fullName evidence="1">VOC domain-containing protein</fullName>
    </recommendedName>
</protein>
<accession>A0A918Y7Z7</accession>
<reference evidence="2" key="1">
    <citation type="journal article" date="2014" name="Int. J. Syst. Evol. Microbiol.">
        <title>Complete genome sequence of Corynebacterium casei LMG S-19264T (=DSM 44701T), isolated from a smear-ripened cheese.</title>
        <authorList>
            <consortium name="US DOE Joint Genome Institute (JGI-PGF)"/>
            <person name="Walter F."/>
            <person name="Albersmeier A."/>
            <person name="Kalinowski J."/>
            <person name="Ruckert C."/>
        </authorList>
    </citation>
    <scope>NUCLEOTIDE SEQUENCE</scope>
    <source>
        <strain evidence="2">JCM 4654</strain>
    </source>
</reference>
<dbReference type="PANTHER" id="PTHR36437:SF2">
    <property type="entry name" value="GLYOXALASE_BLEOMYCIN RESISTANCE PROTEIN_DIOXYGENASE"/>
    <property type="match status" value="1"/>
</dbReference>
<dbReference type="SUPFAM" id="SSF54593">
    <property type="entry name" value="Glyoxalase/Bleomycin resistance protein/Dihydroxybiphenyl dioxygenase"/>
    <property type="match status" value="1"/>
</dbReference>
<dbReference type="InterPro" id="IPR004360">
    <property type="entry name" value="Glyas_Fos-R_dOase_dom"/>
</dbReference>
<proteinExistence type="predicted"/>
<evidence type="ECO:0000313" key="2">
    <source>
        <dbReference type="EMBL" id="GHD93068.1"/>
    </source>
</evidence>
<keyword evidence="3" id="KW-1185">Reference proteome</keyword>
<organism evidence="2 3">
    <name type="scientific">Streptomyces naganishii JCM 4654</name>
    <dbReference type="NCBI Taxonomy" id="1306179"/>
    <lineage>
        <taxon>Bacteria</taxon>
        <taxon>Bacillati</taxon>
        <taxon>Actinomycetota</taxon>
        <taxon>Actinomycetes</taxon>
        <taxon>Kitasatosporales</taxon>
        <taxon>Streptomycetaceae</taxon>
        <taxon>Streptomyces</taxon>
    </lineage>
</organism>
<evidence type="ECO:0000313" key="3">
    <source>
        <dbReference type="Proteomes" id="UP000608955"/>
    </source>
</evidence>
<reference evidence="2" key="2">
    <citation type="submission" date="2020-09" db="EMBL/GenBank/DDBJ databases">
        <authorList>
            <person name="Sun Q."/>
            <person name="Ohkuma M."/>
        </authorList>
    </citation>
    <scope>NUCLEOTIDE SEQUENCE</scope>
    <source>
        <strain evidence="2">JCM 4654</strain>
    </source>
</reference>
<dbReference type="AlphaFoldDB" id="A0A918Y7Z7"/>
<name>A0A918Y7Z7_9ACTN</name>
<gene>
    <name evidence="2" type="ORF">GCM10010508_48410</name>
</gene>
<dbReference type="EMBL" id="BMVF01000013">
    <property type="protein sequence ID" value="GHD93068.1"/>
    <property type="molecule type" value="Genomic_DNA"/>
</dbReference>
<dbReference type="Pfam" id="PF00903">
    <property type="entry name" value="Glyoxalase"/>
    <property type="match status" value="1"/>
</dbReference>
<dbReference type="PROSITE" id="PS51819">
    <property type="entry name" value="VOC"/>
    <property type="match status" value="1"/>
</dbReference>
<dbReference type="InterPro" id="IPR037523">
    <property type="entry name" value="VOC_core"/>
</dbReference>
<dbReference type="CDD" id="cd07263">
    <property type="entry name" value="VOC_like"/>
    <property type="match status" value="1"/>
</dbReference>
<evidence type="ECO:0000259" key="1">
    <source>
        <dbReference type="PROSITE" id="PS51819"/>
    </source>
</evidence>
<feature type="domain" description="VOC" evidence="1">
    <location>
        <begin position="16"/>
        <end position="142"/>
    </location>
</feature>
<dbReference type="PANTHER" id="PTHR36437">
    <property type="entry name" value="GLYOXALASE/BLEOMYCIN RESISTANCE PROTEIN/DIOXYGENASE"/>
    <property type="match status" value="1"/>
</dbReference>